<proteinExistence type="predicted"/>
<dbReference type="PROSITE" id="PS50303">
    <property type="entry name" value="PUM_HD"/>
    <property type="match status" value="1"/>
</dbReference>
<dbReference type="GO" id="GO:0006417">
    <property type="term" value="P:regulation of translation"/>
    <property type="evidence" value="ECO:0007669"/>
    <property type="project" value="UniProtKB-KW"/>
</dbReference>
<evidence type="ECO:0000313" key="6">
    <source>
        <dbReference type="EMBL" id="KAG0479806.1"/>
    </source>
</evidence>
<dbReference type="InterPro" id="IPR011989">
    <property type="entry name" value="ARM-like"/>
</dbReference>
<feature type="region of interest" description="Disordered" evidence="4">
    <location>
        <begin position="98"/>
        <end position="124"/>
    </location>
</feature>
<feature type="domain" description="PUM-HD" evidence="5">
    <location>
        <begin position="151"/>
        <end position="493"/>
    </location>
</feature>
<keyword evidence="1" id="KW-0677">Repeat</keyword>
<evidence type="ECO:0000256" key="4">
    <source>
        <dbReference type="SAM" id="MobiDB-lite"/>
    </source>
</evidence>
<reference evidence="6 7" key="1">
    <citation type="journal article" date="2020" name="Nat. Food">
        <title>A phased Vanilla planifolia genome enables genetic improvement of flavour and production.</title>
        <authorList>
            <person name="Hasing T."/>
            <person name="Tang H."/>
            <person name="Brym M."/>
            <person name="Khazi F."/>
            <person name="Huang T."/>
            <person name="Chambers A.H."/>
        </authorList>
    </citation>
    <scope>NUCLEOTIDE SEQUENCE [LARGE SCALE GENOMIC DNA]</scope>
    <source>
        <tissue evidence="6">Leaf</tissue>
    </source>
</reference>
<dbReference type="SUPFAM" id="SSF48371">
    <property type="entry name" value="ARM repeat"/>
    <property type="match status" value="1"/>
</dbReference>
<dbReference type="EMBL" id="JADCNL010000005">
    <property type="protein sequence ID" value="KAG0479806.1"/>
    <property type="molecule type" value="Genomic_DNA"/>
</dbReference>
<dbReference type="InterPro" id="IPR001313">
    <property type="entry name" value="Pumilio_RNA-bd_rpt"/>
</dbReference>
<dbReference type="PANTHER" id="PTHR13389">
    <property type="entry name" value="PUMILIO HOMOLOG 3"/>
    <property type="match status" value="1"/>
</dbReference>
<keyword evidence="7" id="KW-1185">Reference proteome</keyword>
<comment type="caution">
    <text evidence="6">The sequence shown here is derived from an EMBL/GenBank/DDBJ whole genome shotgun (WGS) entry which is preliminary data.</text>
</comment>
<dbReference type="InterPro" id="IPR040059">
    <property type="entry name" value="PUM3"/>
</dbReference>
<dbReference type="GO" id="GO:0003729">
    <property type="term" value="F:mRNA binding"/>
    <property type="evidence" value="ECO:0007669"/>
    <property type="project" value="TreeGrafter"/>
</dbReference>
<dbReference type="PANTHER" id="PTHR13389:SF0">
    <property type="entry name" value="PUMILIO HOMOLOG 3"/>
    <property type="match status" value="1"/>
</dbReference>
<evidence type="ECO:0000256" key="2">
    <source>
        <dbReference type="ARBA" id="ARBA00022845"/>
    </source>
</evidence>
<name>A0A835QZ21_VANPL</name>
<feature type="compositionally biased region" description="Basic and acidic residues" evidence="4">
    <location>
        <begin position="16"/>
        <end position="25"/>
    </location>
</feature>
<feature type="repeat" description="Pumilio" evidence="3">
    <location>
        <begin position="216"/>
        <end position="251"/>
    </location>
</feature>
<feature type="compositionally biased region" description="Basic residues" evidence="4">
    <location>
        <begin position="26"/>
        <end position="52"/>
    </location>
</feature>
<evidence type="ECO:0000259" key="5">
    <source>
        <dbReference type="PROSITE" id="PS50303"/>
    </source>
</evidence>
<dbReference type="FunFam" id="1.25.10.10:FF:000405">
    <property type="entry name" value="Pumilio homolog 24"/>
    <property type="match status" value="1"/>
</dbReference>
<sequence>MAPDTKHTGSKKRKRDSSGKVGEKRRFSKKSKPGNAKPFKKGAKVRPPKANHAKPLTAPLATVGGLDGSKKRKRAASVDKGGEKVRFLPLSKSVEVKHANQKAKAKSTQTDLPVPFPKKEPKTPRERRLAAKEMVEARKKKRKPNYSLEKELASLWEKMRCYNVGKEERSKLVSDALHKMSGKYLEIANSHISARVLQTCVKYGSQKRKKYYFFEELRPHLLTLSRKKYAVHLVKKLLDTASKKQFDTFISSFHGHVGFLIRHSVGSAVVEHAYHLANGSQRQRLLVEMYSTELQLFKDLTFTSTGRLVDIISKLSLQKSLVLQHMTSIIQPLLEKGIVEYSIIHTALLEYLTIADKTSSVDVIQQLLPLLYLESAMDENPHASSKRKNKRSKMKIPLLVKMMRTRDGLKIGILCVKYGSAKDRKKIIKGIKDHVRNLAFDQCGSLLLSCILSVVDDTKLLTKIIMRELQPMLKELVLDKYGRRVLLALLHPRCHRYFTPDDLACLNFTMPSLCSQDTEVATEPSSANPLECDKNDNIIDNSKNEGSSKIMNFAVDSKKEPFSLIATCVDNAGELLRSNFGREVIFEVAVGGSDAILQTLGDRLADLHQTIAAIASLPRSEESEEDHVFEHFHPAEPSEN</sequence>
<dbReference type="Gene3D" id="1.25.10.10">
    <property type="entry name" value="Leucine-rich Repeat Variant"/>
    <property type="match status" value="1"/>
</dbReference>
<gene>
    <name evidence="6" type="ORF">HPP92_010664</name>
</gene>
<dbReference type="Proteomes" id="UP000636800">
    <property type="component" value="Chromosome 5"/>
</dbReference>
<feature type="region of interest" description="Disordered" evidence="4">
    <location>
        <begin position="1"/>
        <end position="83"/>
    </location>
</feature>
<dbReference type="SMART" id="SM00025">
    <property type="entry name" value="Pumilio"/>
    <property type="match status" value="4"/>
</dbReference>
<protein>
    <recommendedName>
        <fullName evidence="5">PUM-HD domain-containing protein</fullName>
    </recommendedName>
</protein>
<dbReference type="AlphaFoldDB" id="A0A835QZ21"/>
<dbReference type="GO" id="GO:0005730">
    <property type="term" value="C:nucleolus"/>
    <property type="evidence" value="ECO:0007669"/>
    <property type="project" value="TreeGrafter"/>
</dbReference>
<keyword evidence="2" id="KW-0810">Translation regulation</keyword>
<evidence type="ECO:0000256" key="1">
    <source>
        <dbReference type="ARBA" id="ARBA00022737"/>
    </source>
</evidence>
<dbReference type="OrthoDB" id="420195at2759"/>
<evidence type="ECO:0000313" key="7">
    <source>
        <dbReference type="Proteomes" id="UP000636800"/>
    </source>
</evidence>
<organism evidence="6 7">
    <name type="scientific">Vanilla planifolia</name>
    <name type="common">Vanilla</name>
    <dbReference type="NCBI Taxonomy" id="51239"/>
    <lineage>
        <taxon>Eukaryota</taxon>
        <taxon>Viridiplantae</taxon>
        <taxon>Streptophyta</taxon>
        <taxon>Embryophyta</taxon>
        <taxon>Tracheophyta</taxon>
        <taxon>Spermatophyta</taxon>
        <taxon>Magnoliopsida</taxon>
        <taxon>Liliopsida</taxon>
        <taxon>Asparagales</taxon>
        <taxon>Orchidaceae</taxon>
        <taxon>Vanilloideae</taxon>
        <taxon>Vanilleae</taxon>
        <taxon>Vanilla</taxon>
    </lineage>
</organism>
<dbReference type="InterPro" id="IPR016024">
    <property type="entry name" value="ARM-type_fold"/>
</dbReference>
<feature type="region of interest" description="Disordered" evidence="4">
    <location>
        <begin position="618"/>
        <end position="640"/>
    </location>
</feature>
<evidence type="ECO:0000256" key="3">
    <source>
        <dbReference type="PROSITE-ProRule" id="PRU00317"/>
    </source>
</evidence>
<dbReference type="PROSITE" id="PS50302">
    <property type="entry name" value="PUM"/>
    <property type="match status" value="1"/>
</dbReference>
<dbReference type="InterPro" id="IPR033133">
    <property type="entry name" value="PUM-HD"/>
</dbReference>
<feature type="compositionally biased region" description="Basic and acidic residues" evidence="4">
    <location>
        <begin position="626"/>
        <end position="640"/>
    </location>
</feature>
<accession>A0A835QZ21</accession>